<dbReference type="EC" id="2.7.12.2" evidence="6"/>
<evidence type="ECO:0000259" key="12">
    <source>
        <dbReference type="PROSITE" id="PS50011"/>
    </source>
</evidence>
<dbReference type="AlphaFoldDB" id="A0A2C6KIL5"/>
<name>A0A2C6KIL5_9APIC</name>
<evidence type="ECO:0000256" key="11">
    <source>
        <dbReference type="SAM" id="Phobius"/>
    </source>
</evidence>
<evidence type="ECO:0000256" key="1">
    <source>
        <dbReference type="ARBA" id="ARBA00022679"/>
    </source>
</evidence>
<evidence type="ECO:0000256" key="3">
    <source>
        <dbReference type="ARBA" id="ARBA00022777"/>
    </source>
</evidence>
<evidence type="ECO:0000256" key="2">
    <source>
        <dbReference type="ARBA" id="ARBA00022741"/>
    </source>
</evidence>
<evidence type="ECO:0000256" key="8">
    <source>
        <dbReference type="ARBA" id="ARBA00049299"/>
    </source>
</evidence>
<feature type="transmembrane region" description="Helical" evidence="11">
    <location>
        <begin position="152"/>
        <end position="171"/>
    </location>
</feature>
<dbReference type="OrthoDB" id="336859at2759"/>
<gene>
    <name evidence="13" type="ORF">CSUI_009943</name>
</gene>
<feature type="compositionally biased region" description="Gly residues" evidence="10">
    <location>
        <begin position="234"/>
        <end position="248"/>
    </location>
</feature>
<keyword evidence="11" id="KW-0472">Membrane</keyword>
<protein>
    <recommendedName>
        <fullName evidence="6">mitogen-activated protein kinase kinase</fullName>
        <ecNumber evidence="6">2.7.12.2</ecNumber>
    </recommendedName>
</protein>
<dbReference type="GO" id="GO:0005524">
    <property type="term" value="F:ATP binding"/>
    <property type="evidence" value="ECO:0007669"/>
    <property type="project" value="UniProtKB-KW"/>
</dbReference>
<feature type="domain" description="Protein kinase" evidence="12">
    <location>
        <begin position="1"/>
        <end position="161"/>
    </location>
</feature>
<keyword evidence="1" id="KW-0808">Transferase</keyword>
<dbReference type="GO" id="GO:0004708">
    <property type="term" value="F:MAP kinase kinase activity"/>
    <property type="evidence" value="ECO:0007669"/>
    <property type="project" value="UniProtKB-EC"/>
</dbReference>
<dbReference type="Gene3D" id="1.10.510.10">
    <property type="entry name" value="Transferase(Phosphotransferase) domain 1"/>
    <property type="match status" value="1"/>
</dbReference>
<evidence type="ECO:0000256" key="7">
    <source>
        <dbReference type="ARBA" id="ARBA00049014"/>
    </source>
</evidence>
<feature type="non-terminal residue" evidence="13">
    <location>
        <position position="326"/>
    </location>
</feature>
<accession>A0A2C6KIL5</accession>
<feature type="compositionally biased region" description="Low complexity" evidence="10">
    <location>
        <begin position="25"/>
        <end position="46"/>
    </location>
</feature>
<dbReference type="EMBL" id="MIGC01006368">
    <property type="protein sequence ID" value="PHJ16244.1"/>
    <property type="molecule type" value="Genomic_DNA"/>
</dbReference>
<dbReference type="PANTHER" id="PTHR48013">
    <property type="entry name" value="DUAL SPECIFICITY MITOGEN-ACTIVATED PROTEIN KINASE KINASE 5-RELATED"/>
    <property type="match status" value="1"/>
</dbReference>
<evidence type="ECO:0000256" key="9">
    <source>
        <dbReference type="ARBA" id="ARBA00051693"/>
    </source>
</evidence>
<keyword evidence="4" id="KW-0067">ATP-binding</keyword>
<organism evidence="13 14">
    <name type="scientific">Cystoisospora suis</name>
    <dbReference type="NCBI Taxonomy" id="483139"/>
    <lineage>
        <taxon>Eukaryota</taxon>
        <taxon>Sar</taxon>
        <taxon>Alveolata</taxon>
        <taxon>Apicomplexa</taxon>
        <taxon>Conoidasida</taxon>
        <taxon>Coccidia</taxon>
        <taxon>Eucoccidiorida</taxon>
        <taxon>Eimeriorina</taxon>
        <taxon>Sarcocystidae</taxon>
        <taxon>Cystoisospora</taxon>
    </lineage>
</organism>
<dbReference type="PROSITE" id="PS50011">
    <property type="entry name" value="PROTEIN_KINASE_DOM"/>
    <property type="match status" value="1"/>
</dbReference>
<evidence type="ECO:0000256" key="5">
    <source>
        <dbReference type="ARBA" id="ARBA00038035"/>
    </source>
</evidence>
<feature type="region of interest" description="Disordered" evidence="10">
    <location>
        <begin position="20"/>
        <end position="61"/>
    </location>
</feature>
<evidence type="ECO:0000313" key="14">
    <source>
        <dbReference type="Proteomes" id="UP000221165"/>
    </source>
</evidence>
<comment type="similarity">
    <text evidence="5">Belongs to the protein kinase superfamily. STE Ser/Thr protein kinase family. MAP kinase kinase subfamily.</text>
</comment>
<reference evidence="13 14" key="1">
    <citation type="journal article" date="2017" name="Int. J. Parasitol.">
        <title>The genome of the protozoan parasite Cystoisospora suis and a reverse vaccinology approach to identify vaccine candidates.</title>
        <authorList>
            <person name="Palmieri N."/>
            <person name="Shrestha A."/>
            <person name="Ruttkowski B."/>
            <person name="Beck T."/>
            <person name="Vogl C."/>
            <person name="Tomley F."/>
            <person name="Blake D.P."/>
            <person name="Joachim A."/>
        </authorList>
    </citation>
    <scope>NUCLEOTIDE SEQUENCE [LARGE SCALE GENOMIC DNA]</scope>
    <source>
        <strain evidence="13 14">Wien I</strain>
    </source>
</reference>
<keyword evidence="11" id="KW-0812">Transmembrane</keyword>
<proteinExistence type="inferred from homology"/>
<sequence length="326" mass="34770">MAPEVARLGLQAFGRLKNDACSDLSSNSKSKNTRNRSSSASSSSSSLQKHQGKTGSAIGGGAGGKGGGAGGCGGLPNGYDCRVDIWSLGITAYESAVGTLPWPRRMKLEDLLMTILEGSPPRINLNEGFEKTFCFFVEKCLRKNPQESMVSYFFWVGLIYFIGAVVLVTGFQYTSPRVATVIACPMQSSVYLMIGAWLVQSFVFFFTCWGYATISSAGKKDSLAEFDRSGGPGGAAGGAAGGRGGGGARPPDEAQAEGVYMADDLKFDRLTTGLSILGVFVKTVPTWIRLLHVFNMCQFIVWLIDLLLLPECNASGLRWIIGNSTS</sequence>
<dbReference type="SUPFAM" id="SSF56112">
    <property type="entry name" value="Protein kinase-like (PK-like)"/>
    <property type="match status" value="1"/>
</dbReference>
<dbReference type="VEuPathDB" id="ToxoDB:CSUI_009943"/>
<dbReference type="RefSeq" id="XP_067917973.1">
    <property type="nucleotide sequence ID" value="XM_068070051.1"/>
</dbReference>
<comment type="catalytic activity">
    <reaction evidence="9">
        <text>L-tyrosyl-[protein] + ATP = O-phospho-L-tyrosyl-[protein] + ADP + H(+)</text>
        <dbReference type="Rhea" id="RHEA:10596"/>
        <dbReference type="Rhea" id="RHEA-COMP:10136"/>
        <dbReference type="Rhea" id="RHEA-COMP:20101"/>
        <dbReference type="ChEBI" id="CHEBI:15378"/>
        <dbReference type="ChEBI" id="CHEBI:30616"/>
        <dbReference type="ChEBI" id="CHEBI:46858"/>
        <dbReference type="ChEBI" id="CHEBI:61978"/>
        <dbReference type="ChEBI" id="CHEBI:456216"/>
        <dbReference type="EC" id="2.7.12.2"/>
    </reaction>
</comment>
<dbReference type="PANTHER" id="PTHR48013:SF9">
    <property type="entry name" value="DUAL SPECIFICITY MITOGEN-ACTIVATED PROTEIN KINASE KINASE 5"/>
    <property type="match status" value="1"/>
</dbReference>
<dbReference type="InterPro" id="IPR011009">
    <property type="entry name" value="Kinase-like_dom_sf"/>
</dbReference>
<comment type="caution">
    <text evidence="13">The sequence shown here is derived from an EMBL/GenBank/DDBJ whole genome shotgun (WGS) entry which is preliminary data.</text>
</comment>
<dbReference type="Proteomes" id="UP000221165">
    <property type="component" value="Unassembled WGS sequence"/>
</dbReference>
<evidence type="ECO:0000256" key="6">
    <source>
        <dbReference type="ARBA" id="ARBA00038999"/>
    </source>
</evidence>
<keyword evidence="14" id="KW-1185">Reference proteome</keyword>
<comment type="catalytic activity">
    <reaction evidence="8">
        <text>L-threonyl-[protein] + ATP = O-phospho-L-threonyl-[protein] + ADP + H(+)</text>
        <dbReference type="Rhea" id="RHEA:46608"/>
        <dbReference type="Rhea" id="RHEA-COMP:11060"/>
        <dbReference type="Rhea" id="RHEA-COMP:11605"/>
        <dbReference type="ChEBI" id="CHEBI:15378"/>
        <dbReference type="ChEBI" id="CHEBI:30013"/>
        <dbReference type="ChEBI" id="CHEBI:30616"/>
        <dbReference type="ChEBI" id="CHEBI:61977"/>
        <dbReference type="ChEBI" id="CHEBI:456216"/>
        <dbReference type="EC" id="2.7.12.2"/>
    </reaction>
</comment>
<evidence type="ECO:0000256" key="10">
    <source>
        <dbReference type="SAM" id="MobiDB-lite"/>
    </source>
</evidence>
<keyword evidence="11" id="KW-1133">Transmembrane helix</keyword>
<keyword evidence="3 13" id="KW-0418">Kinase</keyword>
<dbReference type="GeneID" id="94433262"/>
<evidence type="ECO:0000313" key="13">
    <source>
        <dbReference type="EMBL" id="PHJ16244.1"/>
    </source>
</evidence>
<keyword evidence="2" id="KW-0547">Nucleotide-binding</keyword>
<feature type="transmembrane region" description="Helical" evidence="11">
    <location>
        <begin position="191"/>
        <end position="212"/>
    </location>
</feature>
<evidence type="ECO:0000256" key="4">
    <source>
        <dbReference type="ARBA" id="ARBA00022840"/>
    </source>
</evidence>
<comment type="catalytic activity">
    <reaction evidence="7">
        <text>L-seryl-[protein] + ATP = O-phospho-L-seryl-[protein] + ADP + H(+)</text>
        <dbReference type="Rhea" id="RHEA:17989"/>
        <dbReference type="Rhea" id="RHEA-COMP:9863"/>
        <dbReference type="Rhea" id="RHEA-COMP:11604"/>
        <dbReference type="ChEBI" id="CHEBI:15378"/>
        <dbReference type="ChEBI" id="CHEBI:29999"/>
        <dbReference type="ChEBI" id="CHEBI:30616"/>
        <dbReference type="ChEBI" id="CHEBI:83421"/>
        <dbReference type="ChEBI" id="CHEBI:456216"/>
        <dbReference type="EC" id="2.7.12.2"/>
    </reaction>
</comment>
<feature type="region of interest" description="Disordered" evidence="10">
    <location>
        <begin position="234"/>
        <end position="253"/>
    </location>
</feature>
<dbReference type="InterPro" id="IPR000719">
    <property type="entry name" value="Prot_kinase_dom"/>
</dbReference>